<keyword evidence="2" id="KW-1185">Reference proteome</keyword>
<sequence>MLKKKLPEWALVKKVSKKDLRQPIFSREQRNQVTVEWPKAESFPMVKRQEQNRAAINEPWRIGRVKWCNRHVAHHIAS</sequence>
<comment type="caution">
    <text evidence="1">The sequence shown here is derived from an EMBL/GenBank/DDBJ whole genome shotgun (WGS) entry which is preliminary data.</text>
</comment>
<reference evidence="1" key="1">
    <citation type="submission" date="2021-10" db="EMBL/GenBank/DDBJ databases">
        <title>Tropical sea cucumber genome reveals ecological adaptation and Cuvierian tubules defense mechanism.</title>
        <authorList>
            <person name="Chen T."/>
        </authorList>
    </citation>
    <scope>NUCLEOTIDE SEQUENCE</scope>
    <source>
        <strain evidence="1">Nanhai2018</strain>
        <tissue evidence="1">Muscle</tissue>
    </source>
</reference>
<dbReference type="Proteomes" id="UP001152320">
    <property type="component" value="Chromosome 4"/>
</dbReference>
<proteinExistence type="predicted"/>
<dbReference type="EMBL" id="JAIZAY010000004">
    <property type="protein sequence ID" value="KAJ8042973.1"/>
    <property type="molecule type" value="Genomic_DNA"/>
</dbReference>
<protein>
    <submittedName>
        <fullName evidence="1">Uncharacterized protein</fullName>
    </submittedName>
</protein>
<evidence type="ECO:0000313" key="2">
    <source>
        <dbReference type="Proteomes" id="UP001152320"/>
    </source>
</evidence>
<dbReference type="AlphaFoldDB" id="A0A9Q1HFB1"/>
<organism evidence="1 2">
    <name type="scientific">Holothuria leucospilota</name>
    <name type="common">Black long sea cucumber</name>
    <name type="synonym">Mertensiothuria leucospilota</name>
    <dbReference type="NCBI Taxonomy" id="206669"/>
    <lineage>
        <taxon>Eukaryota</taxon>
        <taxon>Metazoa</taxon>
        <taxon>Echinodermata</taxon>
        <taxon>Eleutherozoa</taxon>
        <taxon>Echinozoa</taxon>
        <taxon>Holothuroidea</taxon>
        <taxon>Aspidochirotacea</taxon>
        <taxon>Aspidochirotida</taxon>
        <taxon>Holothuriidae</taxon>
        <taxon>Holothuria</taxon>
    </lineage>
</organism>
<gene>
    <name evidence="1" type="ORF">HOLleu_09874</name>
</gene>
<accession>A0A9Q1HFB1</accession>
<evidence type="ECO:0000313" key="1">
    <source>
        <dbReference type="EMBL" id="KAJ8042973.1"/>
    </source>
</evidence>
<name>A0A9Q1HFB1_HOLLE</name>